<dbReference type="SUPFAM" id="SSF56672">
    <property type="entry name" value="DNA/RNA polymerases"/>
    <property type="match status" value="1"/>
</dbReference>
<evidence type="ECO:0008006" key="3">
    <source>
        <dbReference type="Google" id="ProtNLM"/>
    </source>
</evidence>
<dbReference type="EMBL" id="JACGWL010000397">
    <property type="protein sequence ID" value="KAK4383976.1"/>
    <property type="molecule type" value="Genomic_DNA"/>
</dbReference>
<dbReference type="InterPro" id="IPR052343">
    <property type="entry name" value="Retrotransposon-Effector_Assoc"/>
</dbReference>
<name>A0AAE1TAC4_9LAMI</name>
<reference evidence="1" key="2">
    <citation type="journal article" date="2024" name="Plant">
        <title>Genomic evolution and insights into agronomic trait innovations of Sesamum species.</title>
        <authorList>
            <person name="Miao H."/>
            <person name="Wang L."/>
            <person name="Qu L."/>
            <person name="Liu H."/>
            <person name="Sun Y."/>
            <person name="Le M."/>
            <person name="Wang Q."/>
            <person name="Wei S."/>
            <person name="Zheng Y."/>
            <person name="Lin W."/>
            <person name="Duan Y."/>
            <person name="Cao H."/>
            <person name="Xiong S."/>
            <person name="Wang X."/>
            <person name="Wei L."/>
            <person name="Li C."/>
            <person name="Ma Q."/>
            <person name="Ju M."/>
            <person name="Zhao R."/>
            <person name="Li G."/>
            <person name="Mu C."/>
            <person name="Tian Q."/>
            <person name="Mei H."/>
            <person name="Zhang T."/>
            <person name="Gao T."/>
            <person name="Zhang H."/>
        </authorList>
    </citation>
    <scope>NUCLEOTIDE SEQUENCE</scope>
    <source>
        <strain evidence="1">K16</strain>
    </source>
</reference>
<organism evidence="1 2">
    <name type="scientific">Sesamum angolense</name>
    <dbReference type="NCBI Taxonomy" id="2727404"/>
    <lineage>
        <taxon>Eukaryota</taxon>
        <taxon>Viridiplantae</taxon>
        <taxon>Streptophyta</taxon>
        <taxon>Embryophyta</taxon>
        <taxon>Tracheophyta</taxon>
        <taxon>Spermatophyta</taxon>
        <taxon>Magnoliopsida</taxon>
        <taxon>eudicotyledons</taxon>
        <taxon>Gunneridae</taxon>
        <taxon>Pentapetalae</taxon>
        <taxon>asterids</taxon>
        <taxon>lamiids</taxon>
        <taxon>Lamiales</taxon>
        <taxon>Pedaliaceae</taxon>
        <taxon>Sesamum</taxon>
    </lineage>
</organism>
<gene>
    <name evidence="1" type="ORF">Sango_3102900</name>
</gene>
<accession>A0AAE1TAC4</accession>
<evidence type="ECO:0000313" key="1">
    <source>
        <dbReference type="EMBL" id="KAK4383976.1"/>
    </source>
</evidence>
<comment type="caution">
    <text evidence="1">The sequence shown here is derived from an EMBL/GenBank/DDBJ whole genome shotgun (WGS) entry which is preliminary data.</text>
</comment>
<proteinExistence type="predicted"/>
<dbReference type="PANTHER" id="PTHR46890:SF48">
    <property type="entry name" value="RNA-DIRECTED DNA POLYMERASE"/>
    <property type="match status" value="1"/>
</dbReference>
<protein>
    <recommendedName>
        <fullName evidence="3">Reverse transcriptase domain-containing protein</fullName>
    </recommendedName>
</protein>
<reference evidence="1" key="1">
    <citation type="submission" date="2020-06" db="EMBL/GenBank/DDBJ databases">
        <authorList>
            <person name="Li T."/>
            <person name="Hu X."/>
            <person name="Zhang T."/>
            <person name="Song X."/>
            <person name="Zhang H."/>
            <person name="Dai N."/>
            <person name="Sheng W."/>
            <person name="Hou X."/>
            <person name="Wei L."/>
        </authorList>
    </citation>
    <scope>NUCLEOTIDE SEQUENCE</scope>
    <source>
        <strain evidence="1">K16</strain>
        <tissue evidence="1">Leaf</tissue>
    </source>
</reference>
<dbReference type="Proteomes" id="UP001289374">
    <property type="component" value="Unassembled WGS sequence"/>
</dbReference>
<dbReference type="AlphaFoldDB" id="A0AAE1TAC4"/>
<dbReference type="PANTHER" id="PTHR46890">
    <property type="entry name" value="NON-LTR RETROLELEMENT REVERSE TRANSCRIPTASE-LIKE PROTEIN-RELATED"/>
    <property type="match status" value="1"/>
</dbReference>
<sequence>MDLRYLRPWARHILTKDEARAIIRPVTIDEVKTAFFDIEEDKAPGPDGFSSGFFKAAWPVVGEVSNAIIDFFKTGRLLKQLNAILLTLIPKVRTPNSVADFRPISCCNVIYKVITKILVSRIREILELLISPSQNALSRVD</sequence>
<evidence type="ECO:0000313" key="2">
    <source>
        <dbReference type="Proteomes" id="UP001289374"/>
    </source>
</evidence>
<keyword evidence="2" id="KW-1185">Reference proteome</keyword>
<dbReference type="InterPro" id="IPR043502">
    <property type="entry name" value="DNA/RNA_pol_sf"/>
</dbReference>